<dbReference type="AlphaFoldDB" id="A0A4Q7ZA22"/>
<name>A0A4Q7ZA22_9GAMM</name>
<proteinExistence type="predicted"/>
<protein>
    <recommendedName>
        <fullName evidence="3">HNH endonuclease</fullName>
    </recommendedName>
</protein>
<gene>
    <name evidence="1" type="ORF">EV700_1116</name>
</gene>
<organism evidence="1 2">
    <name type="scientific">Fluviicoccus keumensis</name>
    <dbReference type="NCBI Taxonomy" id="1435465"/>
    <lineage>
        <taxon>Bacteria</taxon>
        <taxon>Pseudomonadati</taxon>
        <taxon>Pseudomonadota</taxon>
        <taxon>Gammaproteobacteria</taxon>
        <taxon>Moraxellales</taxon>
        <taxon>Moraxellaceae</taxon>
        <taxon>Fluviicoccus</taxon>
    </lineage>
</organism>
<dbReference type="RefSeq" id="WP_130411602.1">
    <property type="nucleotide sequence ID" value="NZ_SHKX01000011.1"/>
</dbReference>
<dbReference type="OrthoDB" id="9052589at2"/>
<evidence type="ECO:0000313" key="1">
    <source>
        <dbReference type="EMBL" id="RZU46735.1"/>
    </source>
</evidence>
<accession>A0A4Q7ZA22</accession>
<comment type="caution">
    <text evidence="1">The sequence shown here is derived from an EMBL/GenBank/DDBJ whole genome shotgun (WGS) entry which is preliminary data.</text>
</comment>
<evidence type="ECO:0008006" key="3">
    <source>
        <dbReference type="Google" id="ProtNLM"/>
    </source>
</evidence>
<reference evidence="1 2" key="1">
    <citation type="submission" date="2019-02" db="EMBL/GenBank/DDBJ databases">
        <title>Genomic Encyclopedia of Type Strains, Phase IV (KMG-IV): sequencing the most valuable type-strain genomes for metagenomic binning, comparative biology and taxonomic classification.</title>
        <authorList>
            <person name="Goeker M."/>
        </authorList>
    </citation>
    <scope>NUCLEOTIDE SEQUENCE [LARGE SCALE GENOMIC DNA]</scope>
    <source>
        <strain evidence="1 2">DSM 105135</strain>
    </source>
</reference>
<dbReference type="EMBL" id="SHKX01000011">
    <property type="protein sequence ID" value="RZU46735.1"/>
    <property type="molecule type" value="Genomic_DNA"/>
</dbReference>
<keyword evidence="2" id="KW-1185">Reference proteome</keyword>
<dbReference type="Proteomes" id="UP000292423">
    <property type="component" value="Unassembled WGS sequence"/>
</dbReference>
<evidence type="ECO:0000313" key="2">
    <source>
        <dbReference type="Proteomes" id="UP000292423"/>
    </source>
</evidence>
<sequence length="318" mass="35640">MVSYRDDFKQKTKQILAQRAAYRCSNPSCRVGTVGPHVDPNKIVMTGAAAHIYAAAEGGPRYNPEQSSMERAAITNGIWLCRSCADKIDDDDVRYPAKLLKKWKDEHEKWVRDEDFLPSLPKVTVETLHGLSIPSGPQTISGFEVAKYREHLVRISCESRHEVLSLQAHIQFPESIVDYSNLGVPVNLSIPESDYRVVASEGASVSFNGPMSAGIHIKIMADHLRPNSDILIKIRTEIGKSSIVFREMRELTSESEYNCDSDKNFDWYVYGCYLYRDAGQLFPVDFVSGIIERSDRNYSALPAQPAEEVSISVVSFLG</sequence>